<evidence type="ECO:0000313" key="3">
    <source>
        <dbReference type="Proteomes" id="UP001296873"/>
    </source>
</evidence>
<keyword evidence="1" id="KW-1133">Transmembrane helix</keyword>
<keyword evidence="1" id="KW-0472">Membrane</keyword>
<organism evidence="2 3">
    <name type="scientific">Rhodovibrio sodomensis</name>
    <dbReference type="NCBI Taxonomy" id="1088"/>
    <lineage>
        <taxon>Bacteria</taxon>
        <taxon>Pseudomonadati</taxon>
        <taxon>Pseudomonadota</taxon>
        <taxon>Alphaproteobacteria</taxon>
        <taxon>Rhodospirillales</taxon>
        <taxon>Rhodovibrionaceae</taxon>
        <taxon>Rhodovibrio</taxon>
    </lineage>
</organism>
<keyword evidence="1" id="KW-0812">Transmembrane</keyword>
<evidence type="ECO:0000313" key="2">
    <source>
        <dbReference type="EMBL" id="MBK1666552.1"/>
    </source>
</evidence>
<name>A0ABS1D837_9PROT</name>
<feature type="transmembrane region" description="Helical" evidence="1">
    <location>
        <begin position="64"/>
        <end position="85"/>
    </location>
</feature>
<dbReference type="RefSeq" id="WP_200338602.1">
    <property type="nucleotide sequence ID" value="NZ_NRRL01000001.1"/>
</dbReference>
<proteinExistence type="predicted"/>
<gene>
    <name evidence="2" type="ORF">CKO28_00660</name>
</gene>
<dbReference type="Proteomes" id="UP001296873">
    <property type="component" value="Unassembled WGS sequence"/>
</dbReference>
<evidence type="ECO:0008006" key="4">
    <source>
        <dbReference type="Google" id="ProtNLM"/>
    </source>
</evidence>
<keyword evidence="3" id="KW-1185">Reference proteome</keyword>
<comment type="caution">
    <text evidence="2">The sequence shown here is derived from an EMBL/GenBank/DDBJ whole genome shotgun (WGS) entry which is preliminary data.</text>
</comment>
<dbReference type="EMBL" id="NRRL01000001">
    <property type="protein sequence ID" value="MBK1666552.1"/>
    <property type="molecule type" value="Genomic_DNA"/>
</dbReference>
<feature type="transmembrane region" description="Helical" evidence="1">
    <location>
        <begin position="6"/>
        <end position="24"/>
    </location>
</feature>
<accession>A0ABS1D837</accession>
<protein>
    <recommendedName>
        <fullName evidence="4">DUF3325 domain-containing protein</fullName>
    </recommendedName>
</protein>
<evidence type="ECO:0000256" key="1">
    <source>
        <dbReference type="SAM" id="Phobius"/>
    </source>
</evidence>
<sequence>MHPTAILLAGALILAAILLAQAITRAHDRWHRGWPQSGQAAIRLAFAGGIVFFAYQILPDAALAIFGIPAFGVVWGAVTVYLRVARSPIWEGNRRGPGRTRGDRR</sequence>
<reference evidence="2 3" key="1">
    <citation type="journal article" date="2020" name="Microorganisms">
        <title>Osmotic Adaptation and Compatible Solute Biosynthesis of Phototrophic Bacteria as Revealed from Genome Analyses.</title>
        <authorList>
            <person name="Imhoff J.F."/>
            <person name="Rahn T."/>
            <person name="Kunzel S."/>
            <person name="Keller A."/>
            <person name="Neulinger S.C."/>
        </authorList>
    </citation>
    <scope>NUCLEOTIDE SEQUENCE [LARGE SCALE GENOMIC DNA]</scope>
    <source>
        <strain evidence="2 3">DSM 9895</strain>
    </source>
</reference>
<feature type="transmembrane region" description="Helical" evidence="1">
    <location>
        <begin position="40"/>
        <end position="58"/>
    </location>
</feature>